<proteinExistence type="predicted"/>
<evidence type="ECO:0000313" key="2">
    <source>
        <dbReference type="Proteomes" id="UP001179952"/>
    </source>
</evidence>
<comment type="caution">
    <text evidence="1">The sequence shown here is derived from an EMBL/GenBank/DDBJ whole genome shotgun (WGS) entry which is preliminary data.</text>
</comment>
<dbReference type="PANTHER" id="PTHR36387:SF2">
    <property type="entry name" value="UDP-N-ACETYLMURAMOYL-L-ALANYL-D-GLUTAMATE-2, 6-DIAMINOPIMELATE LIGASE"/>
    <property type="match status" value="1"/>
</dbReference>
<evidence type="ECO:0000313" key="1">
    <source>
        <dbReference type="EMBL" id="KAK1261250.1"/>
    </source>
</evidence>
<organism evidence="1 2">
    <name type="scientific">Acorus gramineus</name>
    <name type="common">Dwarf sweet flag</name>
    <dbReference type="NCBI Taxonomy" id="55184"/>
    <lineage>
        <taxon>Eukaryota</taxon>
        <taxon>Viridiplantae</taxon>
        <taxon>Streptophyta</taxon>
        <taxon>Embryophyta</taxon>
        <taxon>Tracheophyta</taxon>
        <taxon>Spermatophyta</taxon>
        <taxon>Magnoliopsida</taxon>
        <taxon>Liliopsida</taxon>
        <taxon>Acoraceae</taxon>
        <taxon>Acorus</taxon>
    </lineage>
</organism>
<evidence type="ECO:0008006" key="3">
    <source>
        <dbReference type="Google" id="ProtNLM"/>
    </source>
</evidence>
<dbReference type="PANTHER" id="PTHR36387">
    <property type="entry name" value="UDP-N-ACETYLMURAMOYL-L-ALANYL-D-GLUTAMATE-2, 6-DIAMINOPIMELATE LIGASE"/>
    <property type="match status" value="1"/>
</dbReference>
<reference evidence="1" key="1">
    <citation type="journal article" date="2023" name="Nat. Commun.">
        <title>Diploid and tetraploid genomes of Acorus and the evolution of monocots.</title>
        <authorList>
            <person name="Ma L."/>
            <person name="Liu K.W."/>
            <person name="Li Z."/>
            <person name="Hsiao Y.Y."/>
            <person name="Qi Y."/>
            <person name="Fu T."/>
            <person name="Tang G.D."/>
            <person name="Zhang D."/>
            <person name="Sun W.H."/>
            <person name="Liu D.K."/>
            <person name="Li Y."/>
            <person name="Chen G.Z."/>
            <person name="Liu X.D."/>
            <person name="Liao X.Y."/>
            <person name="Jiang Y.T."/>
            <person name="Yu X."/>
            <person name="Hao Y."/>
            <person name="Huang J."/>
            <person name="Zhao X.W."/>
            <person name="Ke S."/>
            <person name="Chen Y.Y."/>
            <person name="Wu W.L."/>
            <person name="Hsu J.L."/>
            <person name="Lin Y.F."/>
            <person name="Huang M.D."/>
            <person name="Li C.Y."/>
            <person name="Huang L."/>
            <person name="Wang Z.W."/>
            <person name="Zhao X."/>
            <person name="Zhong W.Y."/>
            <person name="Peng D.H."/>
            <person name="Ahmad S."/>
            <person name="Lan S."/>
            <person name="Zhang J.S."/>
            <person name="Tsai W.C."/>
            <person name="Van de Peer Y."/>
            <person name="Liu Z.J."/>
        </authorList>
    </citation>
    <scope>NUCLEOTIDE SEQUENCE</scope>
    <source>
        <strain evidence="1">SCP</strain>
    </source>
</reference>
<name>A0AAV9ABD8_ACOGR</name>
<keyword evidence="2" id="KW-1185">Reference proteome</keyword>
<reference evidence="1" key="2">
    <citation type="submission" date="2023-06" db="EMBL/GenBank/DDBJ databases">
        <authorList>
            <person name="Ma L."/>
            <person name="Liu K.-W."/>
            <person name="Li Z."/>
            <person name="Hsiao Y.-Y."/>
            <person name="Qi Y."/>
            <person name="Fu T."/>
            <person name="Tang G."/>
            <person name="Zhang D."/>
            <person name="Sun W.-H."/>
            <person name="Liu D.-K."/>
            <person name="Li Y."/>
            <person name="Chen G.-Z."/>
            <person name="Liu X.-D."/>
            <person name="Liao X.-Y."/>
            <person name="Jiang Y.-T."/>
            <person name="Yu X."/>
            <person name="Hao Y."/>
            <person name="Huang J."/>
            <person name="Zhao X.-W."/>
            <person name="Ke S."/>
            <person name="Chen Y.-Y."/>
            <person name="Wu W.-L."/>
            <person name="Hsu J.-L."/>
            <person name="Lin Y.-F."/>
            <person name="Huang M.-D."/>
            <person name="Li C.-Y."/>
            <person name="Huang L."/>
            <person name="Wang Z.-W."/>
            <person name="Zhao X."/>
            <person name="Zhong W.-Y."/>
            <person name="Peng D.-H."/>
            <person name="Ahmad S."/>
            <person name="Lan S."/>
            <person name="Zhang J.-S."/>
            <person name="Tsai W.-C."/>
            <person name="Van De Peer Y."/>
            <person name="Liu Z.-J."/>
        </authorList>
    </citation>
    <scope>NUCLEOTIDE SEQUENCE</scope>
    <source>
        <strain evidence="1">SCP</strain>
        <tissue evidence="1">Leaves</tissue>
    </source>
</reference>
<sequence length="97" mass="11033">MSSPPQKQKGRRLLPGENYHPIILTKDWIVKCCSKVNWEMLVRFEAVILKDIPPPQCLQNSKDFLMKRKMQVSRSPSTLNNANQALRLVSSCGGLHS</sequence>
<accession>A0AAV9ABD8</accession>
<dbReference type="Proteomes" id="UP001179952">
    <property type="component" value="Unassembled WGS sequence"/>
</dbReference>
<dbReference type="EMBL" id="JAUJYN010000011">
    <property type="protein sequence ID" value="KAK1261250.1"/>
    <property type="molecule type" value="Genomic_DNA"/>
</dbReference>
<gene>
    <name evidence="1" type="ORF">QJS04_geneDACA002204</name>
</gene>
<protein>
    <recommendedName>
        <fullName evidence="3">BRCT domain-containing protein</fullName>
    </recommendedName>
</protein>
<dbReference type="AlphaFoldDB" id="A0AAV9ABD8"/>